<keyword evidence="5" id="KW-0862">Zinc</keyword>
<organism evidence="7 8">
    <name type="scientific">Anaeramoeba ignava</name>
    <name type="common">Anaerobic marine amoeba</name>
    <dbReference type="NCBI Taxonomy" id="1746090"/>
    <lineage>
        <taxon>Eukaryota</taxon>
        <taxon>Metamonada</taxon>
        <taxon>Anaeramoebidae</taxon>
        <taxon>Anaeramoeba</taxon>
    </lineage>
</organism>
<sequence>MEKNELDIETEKLSTKYLPLAIEILKEAIRIPEDYLETDSQCGLSNHEGPRMEFFKKTIIEQKCVEKPEDVWFDAYGNIGWMVQDCDDGIDPDKKKIVYFDGHCDTVKALRPLWKKLGGGVDPYKGLIDSEKVDLEKIKENLGYIPPKSEWENLVFGRGSADQLAGVVSQMIATKIMLELKKLGSLKGVIIRSFGTACEEDNDGGGPMYIIRNELSGKSPQYIPDCCIFTEGTGDSTRSALGIYIGQRGRLINEIEIIGKSAHGSMPHLGKNPIEYGSLIIKEAAERAVKMEGFLDHEFLGRGTRTCSWAFLDTPSDCAVPERFVFRFDRRITIGETPKQTIDDLESFESVKKARDDGLTVNIRIPQYTETTWKGYKCNNEQIYMSWITPKTHPAIQSAVETYKSIVTPFLPKDQVETTTNIHKEPRVDRWIFSTDGVGYPVPKDYEKFTVPESKNWCSNEDYKWPAMFGIGAGFEQNTHKIGEYVDSRELKHAISFLARFPNVFAQEKK</sequence>
<keyword evidence="8" id="KW-1185">Reference proteome</keyword>
<comment type="similarity">
    <text evidence="2">Belongs to the peptidase M20A family.</text>
</comment>
<evidence type="ECO:0000256" key="2">
    <source>
        <dbReference type="ARBA" id="ARBA00006247"/>
    </source>
</evidence>
<reference evidence="7" key="1">
    <citation type="submission" date="2022-10" db="EMBL/GenBank/DDBJ databases">
        <title>Novel sulphate-reducing endosymbionts in the free-living metamonad Anaeramoeba.</title>
        <authorList>
            <person name="Jerlstrom-Hultqvist J."/>
            <person name="Cepicka I."/>
            <person name="Gallot-Lavallee L."/>
            <person name="Salas-Leiva D."/>
            <person name="Curtis B.A."/>
            <person name="Zahonova K."/>
            <person name="Pipaliya S."/>
            <person name="Dacks J."/>
            <person name="Roger A.J."/>
        </authorList>
    </citation>
    <scope>NUCLEOTIDE SEQUENCE</scope>
    <source>
        <strain evidence="7">BMAN</strain>
    </source>
</reference>
<evidence type="ECO:0000313" key="8">
    <source>
        <dbReference type="Proteomes" id="UP001149090"/>
    </source>
</evidence>
<comment type="caution">
    <text evidence="7">The sequence shown here is derived from an EMBL/GenBank/DDBJ whole genome shotgun (WGS) entry which is preliminary data.</text>
</comment>
<evidence type="ECO:0000256" key="1">
    <source>
        <dbReference type="ARBA" id="ARBA00001947"/>
    </source>
</evidence>
<protein>
    <submittedName>
        <fullName evidence="7">Peptidase m20 domain-containing protein</fullName>
    </submittedName>
</protein>
<dbReference type="Gene3D" id="3.40.630.10">
    <property type="entry name" value="Zn peptidases"/>
    <property type="match status" value="1"/>
</dbReference>
<dbReference type="AlphaFoldDB" id="A0A9Q0LTI0"/>
<evidence type="ECO:0000313" key="7">
    <source>
        <dbReference type="EMBL" id="KAJ5078259.1"/>
    </source>
</evidence>
<evidence type="ECO:0000256" key="4">
    <source>
        <dbReference type="ARBA" id="ARBA00022801"/>
    </source>
</evidence>
<dbReference type="Gene3D" id="3.30.70.360">
    <property type="match status" value="1"/>
</dbReference>
<gene>
    <name evidence="7" type="ORF">M0811_05047</name>
</gene>
<feature type="domain" description="Peptidase M20 dimerisation" evidence="6">
    <location>
        <begin position="245"/>
        <end position="347"/>
    </location>
</feature>
<evidence type="ECO:0000256" key="3">
    <source>
        <dbReference type="ARBA" id="ARBA00022723"/>
    </source>
</evidence>
<dbReference type="SUPFAM" id="SSF53187">
    <property type="entry name" value="Zn-dependent exopeptidases"/>
    <property type="match status" value="1"/>
</dbReference>
<dbReference type="PANTHER" id="PTHR43808">
    <property type="entry name" value="ACETYLORNITHINE DEACETYLASE"/>
    <property type="match status" value="1"/>
</dbReference>
<name>A0A9Q0LTI0_ANAIG</name>
<keyword evidence="3" id="KW-0479">Metal-binding</keyword>
<dbReference type="OMA" id="LSNHEGP"/>
<dbReference type="PANTHER" id="PTHR43808:SF8">
    <property type="entry name" value="PEPTIDASE M20 DIMERISATION DOMAIN-CONTAINING PROTEIN"/>
    <property type="match status" value="1"/>
</dbReference>
<comment type="cofactor">
    <cofactor evidence="1">
        <name>Zn(2+)</name>
        <dbReference type="ChEBI" id="CHEBI:29105"/>
    </cofactor>
</comment>
<dbReference type="EMBL" id="JAPDFW010000054">
    <property type="protein sequence ID" value="KAJ5078259.1"/>
    <property type="molecule type" value="Genomic_DNA"/>
</dbReference>
<dbReference type="GO" id="GO:0016787">
    <property type="term" value="F:hydrolase activity"/>
    <property type="evidence" value="ECO:0007669"/>
    <property type="project" value="UniProtKB-KW"/>
</dbReference>
<dbReference type="OrthoDB" id="3064516at2759"/>
<dbReference type="Pfam" id="PF07687">
    <property type="entry name" value="M20_dimer"/>
    <property type="match status" value="1"/>
</dbReference>
<keyword evidence="4" id="KW-0378">Hydrolase</keyword>
<dbReference type="Proteomes" id="UP001149090">
    <property type="component" value="Unassembled WGS sequence"/>
</dbReference>
<accession>A0A9Q0LTI0</accession>
<dbReference type="InterPro" id="IPR011650">
    <property type="entry name" value="Peptidase_M20_dimer"/>
</dbReference>
<dbReference type="InterPro" id="IPR050072">
    <property type="entry name" value="Peptidase_M20A"/>
</dbReference>
<dbReference type="SUPFAM" id="SSF55031">
    <property type="entry name" value="Bacterial exopeptidase dimerisation domain"/>
    <property type="match status" value="1"/>
</dbReference>
<proteinExistence type="inferred from homology"/>
<dbReference type="InterPro" id="IPR036264">
    <property type="entry name" value="Bact_exopeptidase_dim_dom"/>
</dbReference>
<evidence type="ECO:0000259" key="6">
    <source>
        <dbReference type="Pfam" id="PF07687"/>
    </source>
</evidence>
<evidence type="ECO:0000256" key="5">
    <source>
        <dbReference type="ARBA" id="ARBA00022833"/>
    </source>
</evidence>